<sequence length="171" mass="19759">MINEIMAEILDYLVEVENFEVGFFTDAMVSYCECSVVELLRKMSVCKTFNNKVTDFTSNSTFETYDRKLLENIRDDVLRIFCDDMDDDPADRTIESMLWMMAEDEKFREKVTLCVDEKIKSLANAGEGIIAQVLKSCGDDDTTAKEALKEMLNMMKDKHFFTQVSNFTHCL</sequence>
<dbReference type="EMBL" id="MK500338">
    <property type="protein sequence ID" value="QBK86939.1"/>
    <property type="molecule type" value="Genomic_DNA"/>
</dbReference>
<reference evidence="1" key="1">
    <citation type="journal article" date="2019" name="MBio">
        <title>Virus Genomes from Deep Sea Sediments Expand the Ocean Megavirome and Support Independent Origins of Viral Gigantism.</title>
        <authorList>
            <person name="Backstrom D."/>
            <person name="Yutin N."/>
            <person name="Jorgensen S.L."/>
            <person name="Dharamshi J."/>
            <person name="Homa F."/>
            <person name="Zaremba-Niedwiedzka K."/>
            <person name="Spang A."/>
            <person name="Wolf Y.I."/>
            <person name="Koonin E.V."/>
            <person name="Ettema T.J."/>
        </authorList>
    </citation>
    <scope>NUCLEOTIDE SEQUENCE</scope>
</reference>
<organism evidence="1">
    <name type="scientific">Marseillevirus LCMAC103</name>
    <dbReference type="NCBI Taxonomy" id="2506604"/>
    <lineage>
        <taxon>Viruses</taxon>
        <taxon>Varidnaviria</taxon>
        <taxon>Bamfordvirae</taxon>
        <taxon>Nucleocytoviricota</taxon>
        <taxon>Megaviricetes</taxon>
        <taxon>Pimascovirales</taxon>
        <taxon>Pimascovirales incertae sedis</taxon>
        <taxon>Marseilleviridae</taxon>
    </lineage>
</organism>
<protein>
    <submittedName>
        <fullName evidence="1">Uncharacterized protein</fullName>
    </submittedName>
</protein>
<evidence type="ECO:0000313" key="1">
    <source>
        <dbReference type="EMBL" id="QBK86939.1"/>
    </source>
</evidence>
<name>A0A481YV12_9VIRU</name>
<gene>
    <name evidence="1" type="ORF">LCMAC103_02790</name>
</gene>
<proteinExistence type="predicted"/>
<accession>A0A481YV12</accession>